<protein>
    <submittedName>
        <fullName evidence="2">Integral membrane protein</fullName>
    </submittedName>
</protein>
<gene>
    <name evidence="2" type="ORF">SIRAN2432</name>
</gene>
<feature type="transmembrane region" description="Helical" evidence="1">
    <location>
        <begin position="236"/>
        <end position="253"/>
    </location>
</feature>
<dbReference type="HOGENOM" id="CLU_070294_1_0_11"/>
<dbReference type="AlphaFoldDB" id="A0A060ZQZ8"/>
<dbReference type="NCBIfam" id="NF038012">
    <property type="entry name" value="DMT_1"/>
    <property type="match status" value="1"/>
</dbReference>
<feature type="transmembrane region" description="Helical" evidence="1">
    <location>
        <begin position="54"/>
        <end position="87"/>
    </location>
</feature>
<keyword evidence="1" id="KW-1133">Transmembrane helix</keyword>
<reference evidence="2" key="1">
    <citation type="submission" date="2014-05" db="EMBL/GenBank/DDBJ databases">
        <authorList>
            <person name="Horn Fabian"/>
        </authorList>
    </citation>
    <scope>NUCLEOTIDE SEQUENCE</scope>
</reference>
<keyword evidence="1" id="KW-0472">Membrane</keyword>
<feature type="transmembrane region" description="Helical" evidence="1">
    <location>
        <begin position="139"/>
        <end position="159"/>
    </location>
</feature>
<dbReference type="PANTHER" id="PTHR40761">
    <property type="entry name" value="CONSERVED INTEGRAL MEMBRANE ALANINE VALINE AND LEUCINE RICH PROTEIN-RELATED"/>
    <property type="match status" value="1"/>
</dbReference>
<feature type="transmembrane region" description="Helical" evidence="1">
    <location>
        <begin position="259"/>
        <end position="278"/>
    </location>
</feature>
<evidence type="ECO:0000313" key="2">
    <source>
        <dbReference type="EMBL" id="CDR05482.1"/>
    </source>
</evidence>
<dbReference type="PANTHER" id="PTHR40761:SF1">
    <property type="entry name" value="CONSERVED INTEGRAL MEMBRANE ALANINE VALINE AND LEUCINE RICH PROTEIN-RELATED"/>
    <property type="match status" value="1"/>
</dbReference>
<dbReference type="EMBL" id="LK022848">
    <property type="protein sequence ID" value="CDR05482.1"/>
    <property type="molecule type" value="Genomic_DNA"/>
</dbReference>
<proteinExistence type="predicted"/>
<feature type="transmembrane region" description="Helical" evidence="1">
    <location>
        <begin position="205"/>
        <end position="224"/>
    </location>
</feature>
<organism evidence="2">
    <name type="scientific">Streptomyces iranensis</name>
    <dbReference type="NCBI Taxonomy" id="576784"/>
    <lineage>
        <taxon>Bacteria</taxon>
        <taxon>Bacillati</taxon>
        <taxon>Actinomycetota</taxon>
        <taxon>Actinomycetes</taxon>
        <taxon>Kitasatosporales</taxon>
        <taxon>Streptomycetaceae</taxon>
        <taxon>Streptomyces</taxon>
        <taxon>Streptomyces violaceusniger group</taxon>
    </lineage>
</organism>
<accession>A0A060ZQZ8</accession>
<evidence type="ECO:0000256" key="1">
    <source>
        <dbReference type="SAM" id="Phobius"/>
    </source>
</evidence>
<feature type="transmembrane region" description="Helical" evidence="1">
    <location>
        <begin position="108"/>
        <end position="127"/>
    </location>
</feature>
<feature type="transmembrane region" description="Helical" evidence="1">
    <location>
        <begin position="171"/>
        <end position="193"/>
    </location>
</feature>
<name>A0A060ZQZ8_9ACTN</name>
<keyword evidence="1" id="KW-0812">Transmembrane</keyword>
<sequence length="308" mass="31470">MVPMVTIALSIMFALLAAASNALGTVLQRRAALTVPASRSLRLGLIRDLVHTPVWFGGMLGVVFAALFQALALATGSLAAVQPIFILELPLALVIGGMVFHVGLSRKAWLCVVCIVAGLALVLLSLAPTGGREQVPGIWWLPALAVTGGIGAALVLTGLRRPAGLMRAASLAAAAAIGNAVTAALVKSAMNILSAQGAVAFFTAWQTYGFAAVGAFSLFLLGVAMQGGPLIGSQPALTLGDASVSFCLGVTLYGEQPRAGFWLVPALMGLGVLLYGILGLSHTRCLAQCLDPSRDESDAMGQPATARG</sequence>